<evidence type="ECO:0000313" key="1">
    <source>
        <dbReference type="EMBL" id="AWV90029.1"/>
    </source>
</evidence>
<dbReference type="CDD" id="cd00198">
    <property type="entry name" value="vWFA"/>
    <property type="match status" value="1"/>
</dbReference>
<proteinExistence type="predicted"/>
<name>A0A2Z4FM22_9DELT</name>
<dbReference type="PROSITE" id="PS50234">
    <property type="entry name" value="VWFA"/>
    <property type="match status" value="1"/>
</dbReference>
<dbReference type="InterPro" id="IPR002035">
    <property type="entry name" value="VWF_A"/>
</dbReference>
<dbReference type="SUPFAM" id="SSF53300">
    <property type="entry name" value="vWA-like"/>
    <property type="match status" value="1"/>
</dbReference>
<dbReference type="EMBL" id="CP030032">
    <property type="protein sequence ID" value="AWV90029.1"/>
    <property type="molecule type" value="Genomic_DNA"/>
</dbReference>
<dbReference type="Proteomes" id="UP000249799">
    <property type="component" value="Chromosome"/>
</dbReference>
<dbReference type="SMART" id="SM00327">
    <property type="entry name" value="VWA"/>
    <property type="match status" value="1"/>
</dbReference>
<accession>A0A2Z4FM22</accession>
<dbReference type="KEGG" id="bsed:DN745_12035"/>
<dbReference type="Pfam" id="PF00092">
    <property type="entry name" value="VWA"/>
    <property type="match status" value="1"/>
</dbReference>
<keyword evidence="2" id="KW-1185">Reference proteome</keyword>
<dbReference type="OrthoDB" id="5482417at2"/>
<dbReference type="Gene3D" id="3.40.50.410">
    <property type="entry name" value="von Willebrand factor, type A domain"/>
    <property type="match status" value="1"/>
</dbReference>
<organism evidence="1 2">
    <name type="scientific">Bradymonas sediminis</name>
    <dbReference type="NCBI Taxonomy" id="1548548"/>
    <lineage>
        <taxon>Bacteria</taxon>
        <taxon>Deltaproteobacteria</taxon>
        <taxon>Bradymonadales</taxon>
        <taxon>Bradymonadaceae</taxon>
        <taxon>Bradymonas</taxon>
    </lineage>
</organism>
<protein>
    <submittedName>
        <fullName evidence="1">Uncharacterized protein</fullName>
    </submittedName>
</protein>
<evidence type="ECO:0000313" key="2">
    <source>
        <dbReference type="Proteomes" id="UP000249799"/>
    </source>
</evidence>
<dbReference type="RefSeq" id="WP_111335171.1">
    <property type="nucleotide sequence ID" value="NZ_CP030032.1"/>
</dbReference>
<dbReference type="InterPro" id="IPR036465">
    <property type="entry name" value="vWFA_dom_sf"/>
</dbReference>
<dbReference type="AlphaFoldDB" id="A0A2Z4FM22"/>
<gene>
    <name evidence="1" type="ORF">DN745_12035</name>
</gene>
<sequence length="605" mass="63401">MSRWIKYSSAVSSLLVSTILAAPAFAWDFDDPTCAPTETFETENIPVPQVMLMLDQSGSMDDDNKWEDAINAIDSLTADMTQSTPDELRFGLGLFTTNSTGSELRIEIEVEAAENTHADIMNVLNAENPGGGTPIGSAILAMKDSQTIQASQGAAAGILITDGEPNRGSYGTPDELRDFAVEAACAHRDVAPLYVVGFGDGTDENFNNVTAAAGGTGSCDNGDPCAPGSHQYDASHWDGHCEGSIQADNSTALENALNQLADEIACTFDIATLTGNPTTPEWEDPAQGCTNYDCLKIQLNGNSNSGSNRIFHEDSTMTPQGWKWASSSRTQVRLLGNYCVALRNGSLAVPDAPDIEVTRACMCVAPTGNDCAGSDMVPAPGTCECPVGTWTCNQGTDVCMPKSQCGQPLIGEGDACDNGQLGVCAQSGQTVCDSSGALDCSAQRVEPPETPEITCDGLDNDCNGVVDDVVWQGDLCNPATMEATGPGPLPDNAVTSRCDMGEAFCVNAVAQCEALGPMPEVCNGIDDDCDGSVDNLNDSWQDSDFENMSLEGRYAPAACYQSNVCVCPNGPDTVSGATFEEYLEGWANGPGEPDPSCICGSGINP</sequence>
<dbReference type="InterPro" id="IPR021655">
    <property type="entry name" value="Put_metal-bd"/>
</dbReference>
<dbReference type="Pfam" id="PF11617">
    <property type="entry name" value="Cu-binding_MopE"/>
    <property type="match status" value="2"/>
</dbReference>
<reference evidence="1 2" key="1">
    <citation type="submission" date="2018-06" db="EMBL/GenBank/DDBJ databases">
        <title>Lujinxingia sediminis gen. nov. sp. nov., a new facultative anaerobic member of the class Deltaproteobacteria, and proposal of Lujinxingaceae fam. nov.</title>
        <authorList>
            <person name="Guo L.-Y."/>
            <person name="Li C.-M."/>
            <person name="Wang S."/>
            <person name="Du Z.-J."/>
        </authorList>
    </citation>
    <scope>NUCLEOTIDE SEQUENCE [LARGE SCALE GENOMIC DNA]</scope>
    <source>
        <strain evidence="1 2">FA350</strain>
    </source>
</reference>